<evidence type="ECO:0000313" key="2">
    <source>
        <dbReference type="Proteomes" id="UP000868515"/>
    </source>
</evidence>
<proteinExistence type="predicted"/>
<evidence type="ECO:0000313" key="1">
    <source>
        <dbReference type="EMBL" id="OSD66838.1"/>
    </source>
</evidence>
<dbReference type="AlphaFoldDB" id="A0A974KFE3"/>
<dbReference type="RefSeq" id="WP_223365504.1">
    <property type="nucleotide sequence ID" value="NZ_NBPI01000017.1"/>
</dbReference>
<name>A0A974KFE3_SALET</name>
<organism evidence="1 2">
    <name type="scientific">Salmonella enterica subsp. enterica serovar Rough O:d:1,7</name>
    <dbReference type="NCBI Taxonomy" id="1974323"/>
    <lineage>
        <taxon>Bacteria</taxon>
        <taxon>Pseudomonadati</taxon>
        <taxon>Pseudomonadota</taxon>
        <taxon>Gammaproteobacteria</taxon>
        <taxon>Enterobacterales</taxon>
        <taxon>Enterobacteriaceae</taxon>
        <taxon>Salmonella</taxon>
    </lineage>
</organism>
<sequence>MKIKKLQGFKQITPFMVSQDQNPLETIKNCGVDMYSNVNYQSKYNIGVGSMSVLGNTFSGLKLTTPAVSSCPVMALKILDNVDSLKDKALQVGFRLTQQGTAFKANMLAVSHMNTHASAPTVTTTRDDSSAYYEVLVYFKGPQPYFSVFVNKIKIYDSNYFPSYSGNPVYLDFGSNTIKPLNDDSFTFCVGDIYIAEVDYNADKTVTAEPLGAITIEPFKVTTYSGDKHTNTKGMDIVTALNTVDPNNDMGVLSLKPVEQPATLTFAQPDIAGKKVLGIGVNFVYKDSAAPNNRISYQITEGTTQLPEEMITDRKDDITGYTTFSKILTTPANGGDWNAENLKFKLDMVNRGADAE</sequence>
<dbReference type="EMBL" id="NBPI01000017">
    <property type="protein sequence ID" value="OSD66838.1"/>
    <property type="molecule type" value="Genomic_DNA"/>
</dbReference>
<gene>
    <name evidence="1" type="ORF">R537_19680</name>
</gene>
<dbReference type="Proteomes" id="UP000868515">
    <property type="component" value="Unassembled WGS sequence"/>
</dbReference>
<accession>A0A974KFE3</accession>
<comment type="caution">
    <text evidence="1">The sequence shown here is derived from an EMBL/GenBank/DDBJ whole genome shotgun (WGS) entry which is preliminary data.</text>
</comment>
<reference evidence="1 2" key="1">
    <citation type="submission" date="2017-03" db="EMBL/GenBank/DDBJ databases">
        <title>Salmonella serotype comparative study.</title>
        <authorList>
            <person name="Liao J."/>
        </authorList>
    </citation>
    <scope>NUCLEOTIDE SEQUENCE [LARGE SCALE GENOMIC DNA]</scope>
    <source>
        <strain evidence="1 2">NY_FSL S10-1448</strain>
    </source>
</reference>
<protein>
    <submittedName>
        <fullName evidence="1">Uncharacterized protein</fullName>
    </submittedName>
</protein>